<evidence type="ECO:0000313" key="2">
    <source>
        <dbReference type="EMBL" id="KZM86598.1"/>
    </source>
</evidence>
<dbReference type="Gramene" id="KZM86598">
    <property type="protein sequence ID" value="KZM86598"/>
    <property type="gene ID" value="DCAR_023732"/>
</dbReference>
<feature type="compositionally biased region" description="Polar residues" evidence="1">
    <location>
        <begin position="74"/>
        <end position="95"/>
    </location>
</feature>
<reference evidence="2" key="1">
    <citation type="journal article" date="2016" name="Nat. Genet.">
        <title>A high-quality carrot genome assembly provides new insights into carotenoid accumulation and asterid genome evolution.</title>
        <authorList>
            <person name="Iorizzo M."/>
            <person name="Ellison S."/>
            <person name="Senalik D."/>
            <person name="Zeng P."/>
            <person name="Satapoomin P."/>
            <person name="Huang J."/>
            <person name="Bowman M."/>
            <person name="Iovene M."/>
            <person name="Sanseverino W."/>
            <person name="Cavagnaro P."/>
            <person name="Yildiz M."/>
            <person name="Macko-Podgorni A."/>
            <person name="Moranska E."/>
            <person name="Grzebelus E."/>
            <person name="Grzebelus D."/>
            <person name="Ashrafi H."/>
            <person name="Zheng Z."/>
            <person name="Cheng S."/>
            <person name="Spooner D."/>
            <person name="Van Deynze A."/>
            <person name="Simon P."/>
        </authorList>
    </citation>
    <scope>NUCLEOTIDE SEQUENCE [LARGE SCALE GENOMIC DNA]</scope>
    <source>
        <tissue evidence="2">Leaf</tissue>
    </source>
</reference>
<dbReference type="EMBL" id="CP093349">
    <property type="protein sequence ID" value="WOH07785.1"/>
    <property type="molecule type" value="Genomic_DNA"/>
</dbReference>
<proteinExistence type="predicted"/>
<feature type="region of interest" description="Disordered" evidence="1">
    <location>
        <begin position="31"/>
        <end position="95"/>
    </location>
</feature>
<evidence type="ECO:0000256" key="1">
    <source>
        <dbReference type="SAM" id="MobiDB-lite"/>
    </source>
</evidence>
<feature type="compositionally biased region" description="Basic and acidic residues" evidence="1">
    <location>
        <begin position="31"/>
        <end position="44"/>
    </location>
</feature>
<sequence length="95" mass="11185">MIEFMMDDPSVSMKTMEPILNNHTLRKREFDERYGPNWVMHDDLNYPEEEEEDVQIDESSDDDDDLTADDEINLPQQTSQGNPSTTQQDQYLRLS</sequence>
<name>A0A164ST66_DAUCS</name>
<gene>
    <name evidence="2" type="ORF">DCAR_023732</name>
    <name evidence="3" type="ORF">DCAR_0727219</name>
</gene>
<dbReference type="AlphaFoldDB" id="A0A164ST66"/>
<keyword evidence="4" id="KW-1185">Reference proteome</keyword>
<dbReference type="Proteomes" id="UP000077755">
    <property type="component" value="Chromosome 7"/>
</dbReference>
<organism evidence="2">
    <name type="scientific">Daucus carota subsp. sativus</name>
    <name type="common">Carrot</name>
    <dbReference type="NCBI Taxonomy" id="79200"/>
    <lineage>
        <taxon>Eukaryota</taxon>
        <taxon>Viridiplantae</taxon>
        <taxon>Streptophyta</taxon>
        <taxon>Embryophyta</taxon>
        <taxon>Tracheophyta</taxon>
        <taxon>Spermatophyta</taxon>
        <taxon>Magnoliopsida</taxon>
        <taxon>eudicotyledons</taxon>
        <taxon>Gunneridae</taxon>
        <taxon>Pentapetalae</taxon>
        <taxon>asterids</taxon>
        <taxon>campanulids</taxon>
        <taxon>Apiales</taxon>
        <taxon>Apiaceae</taxon>
        <taxon>Apioideae</taxon>
        <taxon>Scandiceae</taxon>
        <taxon>Daucinae</taxon>
        <taxon>Daucus</taxon>
        <taxon>Daucus sect. Daucus</taxon>
    </lineage>
</organism>
<dbReference type="EMBL" id="LNRQ01000007">
    <property type="protein sequence ID" value="KZM86598.1"/>
    <property type="molecule type" value="Genomic_DNA"/>
</dbReference>
<protein>
    <submittedName>
        <fullName evidence="2">Uncharacterized protein</fullName>
    </submittedName>
</protein>
<accession>A0A164ST66</accession>
<reference evidence="3" key="2">
    <citation type="submission" date="2022-03" db="EMBL/GenBank/DDBJ databases">
        <title>Draft title - Genomic analysis of global carrot germplasm unveils the trajectory of domestication and the origin of high carotenoid orange carrot.</title>
        <authorList>
            <person name="Iorizzo M."/>
            <person name="Ellison S."/>
            <person name="Senalik D."/>
            <person name="Macko-Podgorni A."/>
            <person name="Grzebelus D."/>
            <person name="Bostan H."/>
            <person name="Rolling W."/>
            <person name="Curaba J."/>
            <person name="Simon P."/>
        </authorList>
    </citation>
    <scope>NUCLEOTIDE SEQUENCE</scope>
    <source>
        <tissue evidence="3">Leaf</tissue>
    </source>
</reference>
<feature type="compositionally biased region" description="Acidic residues" evidence="1">
    <location>
        <begin position="45"/>
        <end position="72"/>
    </location>
</feature>
<evidence type="ECO:0000313" key="4">
    <source>
        <dbReference type="Proteomes" id="UP000077755"/>
    </source>
</evidence>
<evidence type="ECO:0000313" key="3">
    <source>
        <dbReference type="EMBL" id="WOH07785.1"/>
    </source>
</evidence>